<feature type="compositionally biased region" description="Low complexity" evidence="8">
    <location>
        <begin position="126"/>
        <end position="135"/>
    </location>
</feature>
<dbReference type="Pfam" id="PF00635">
    <property type="entry name" value="Motile_Sperm"/>
    <property type="match status" value="1"/>
</dbReference>
<dbReference type="KEGG" id="epa:110232201"/>
<feature type="region of interest" description="Disordered" evidence="8">
    <location>
        <begin position="126"/>
        <end position="192"/>
    </location>
</feature>
<proteinExistence type="inferred from homology"/>
<feature type="compositionally biased region" description="Polar residues" evidence="8">
    <location>
        <begin position="136"/>
        <end position="149"/>
    </location>
</feature>
<dbReference type="GO" id="GO:0061817">
    <property type="term" value="P:endoplasmic reticulum-plasma membrane tethering"/>
    <property type="evidence" value="ECO:0007669"/>
    <property type="project" value="TreeGrafter"/>
</dbReference>
<accession>A0A913WRG3</accession>
<evidence type="ECO:0000256" key="8">
    <source>
        <dbReference type="SAM" id="MobiDB-lite"/>
    </source>
</evidence>
<evidence type="ECO:0000256" key="1">
    <source>
        <dbReference type="ARBA" id="ARBA00004211"/>
    </source>
</evidence>
<dbReference type="Proteomes" id="UP000887567">
    <property type="component" value="Unplaced"/>
</dbReference>
<comment type="subcellular location">
    <subcellularLocation>
        <location evidence="1">Membrane</location>
        <topology evidence="1">Single-pass type IV membrane protein</topology>
    </subcellularLocation>
</comment>
<feature type="compositionally biased region" description="Polar residues" evidence="8">
    <location>
        <begin position="173"/>
        <end position="187"/>
    </location>
</feature>
<dbReference type="GO" id="GO:0005886">
    <property type="term" value="C:plasma membrane"/>
    <property type="evidence" value="ECO:0007669"/>
    <property type="project" value="TreeGrafter"/>
</dbReference>
<dbReference type="Gene3D" id="2.60.40.10">
    <property type="entry name" value="Immunoglobulins"/>
    <property type="match status" value="1"/>
</dbReference>
<name>A0A913WRG3_EXADI</name>
<dbReference type="PANTHER" id="PTHR10809:SF6">
    <property type="entry name" value="AT11025P-RELATED"/>
    <property type="match status" value="1"/>
</dbReference>
<evidence type="ECO:0000259" key="10">
    <source>
        <dbReference type="PROSITE" id="PS50202"/>
    </source>
</evidence>
<evidence type="ECO:0000256" key="5">
    <source>
        <dbReference type="ARBA" id="ARBA00023054"/>
    </source>
</evidence>
<evidence type="ECO:0000256" key="4">
    <source>
        <dbReference type="ARBA" id="ARBA00022989"/>
    </source>
</evidence>
<keyword evidence="4 9" id="KW-1133">Transmembrane helix</keyword>
<dbReference type="FunFam" id="2.60.40.10:FF:000334">
    <property type="entry name" value="vesicle-associated membrane protein-associated protein A isoform X1"/>
    <property type="match status" value="1"/>
</dbReference>
<dbReference type="GeneID" id="110232201"/>
<evidence type="ECO:0000256" key="9">
    <source>
        <dbReference type="SAM" id="Phobius"/>
    </source>
</evidence>
<keyword evidence="5 7" id="KW-0175">Coiled coil</keyword>
<dbReference type="EnsemblMetazoa" id="XM_021037337.2">
    <property type="protein sequence ID" value="XP_020892996.1"/>
    <property type="gene ID" value="LOC110232201"/>
</dbReference>
<dbReference type="AlphaFoldDB" id="A0A913WRG3"/>
<dbReference type="PANTHER" id="PTHR10809">
    <property type="entry name" value="VESICLE-ASSOCIATED MEMBRANE PROTEIN-ASSOCIATED PROTEIN"/>
    <property type="match status" value="1"/>
</dbReference>
<dbReference type="InterPro" id="IPR016763">
    <property type="entry name" value="VAP"/>
</dbReference>
<dbReference type="OrthoDB" id="5957926at2759"/>
<protein>
    <recommendedName>
        <fullName evidence="10">MSP domain-containing protein</fullName>
    </recommendedName>
</protein>
<dbReference type="GO" id="GO:0090158">
    <property type="term" value="P:endoplasmic reticulum membrane organization"/>
    <property type="evidence" value="ECO:0007669"/>
    <property type="project" value="TreeGrafter"/>
</dbReference>
<evidence type="ECO:0000256" key="3">
    <source>
        <dbReference type="ARBA" id="ARBA00022692"/>
    </source>
</evidence>
<evidence type="ECO:0000313" key="11">
    <source>
        <dbReference type="EnsemblMetazoa" id="XP_020892996.1"/>
    </source>
</evidence>
<evidence type="ECO:0000313" key="12">
    <source>
        <dbReference type="Proteomes" id="UP000887567"/>
    </source>
</evidence>
<evidence type="ECO:0000256" key="6">
    <source>
        <dbReference type="ARBA" id="ARBA00023136"/>
    </source>
</evidence>
<evidence type="ECO:0000256" key="7">
    <source>
        <dbReference type="SAM" id="Coils"/>
    </source>
</evidence>
<dbReference type="InterPro" id="IPR008962">
    <property type="entry name" value="PapD-like_sf"/>
</dbReference>
<dbReference type="InterPro" id="IPR000535">
    <property type="entry name" value="MSP_dom"/>
</dbReference>
<sequence>MSKTEQVVDLEPSTELRFRGPFTDVVTSTLKITNPSKQRVCFKVKTTAPKRYCVRPNSGIIEANAVVEVAVMLQPFEYDPKEKAKHKFMVQTMFAPDSATEYAETLWKEVDPSSLMDSKLKCVFELPEPSSSPESNDTPSKDISLSSKASPGKPESSLLEAGAESPVKPTAQHARNNSFPEQATETPKTLPATIERNLNDELAKLKEENVRLTEESVKLKRSLAVASKSPPTKVNYAPPPTDSPLAPLPILYIVLALLLGIILGKILL</sequence>
<dbReference type="GO" id="GO:0005789">
    <property type="term" value="C:endoplasmic reticulum membrane"/>
    <property type="evidence" value="ECO:0007669"/>
    <property type="project" value="InterPro"/>
</dbReference>
<keyword evidence="6 9" id="KW-0472">Membrane</keyword>
<dbReference type="InterPro" id="IPR013783">
    <property type="entry name" value="Ig-like_fold"/>
</dbReference>
<dbReference type="GO" id="GO:0033149">
    <property type="term" value="F:FFAT motif binding"/>
    <property type="evidence" value="ECO:0007669"/>
    <property type="project" value="TreeGrafter"/>
</dbReference>
<evidence type="ECO:0000256" key="2">
    <source>
        <dbReference type="ARBA" id="ARBA00008932"/>
    </source>
</evidence>
<reference evidence="11" key="1">
    <citation type="submission" date="2022-11" db="UniProtKB">
        <authorList>
            <consortium name="EnsemblMetazoa"/>
        </authorList>
    </citation>
    <scope>IDENTIFICATION</scope>
</reference>
<dbReference type="PROSITE" id="PS50202">
    <property type="entry name" value="MSP"/>
    <property type="match status" value="1"/>
</dbReference>
<feature type="transmembrane region" description="Helical" evidence="9">
    <location>
        <begin position="248"/>
        <end position="267"/>
    </location>
</feature>
<keyword evidence="3 9" id="KW-0812">Transmembrane</keyword>
<comment type="similarity">
    <text evidence="2">Belongs to the VAMP-associated protein (VAP) (TC 9.B.17) family.</text>
</comment>
<keyword evidence="12" id="KW-1185">Reference proteome</keyword>
<organism evidence="11 12">
    <name type="scientific">Exaiptasia diaphana</name>
    <name type="common">Tropical sea anemone</name>
    <name type="synonym">Aiptasia pulchella</name>
    <dbReference type="NCBI Taxonomy" id="2652724"/>
    <lineage>
        <taxon>Eukaryota</taxon>
        <taxon>Metazoa</taxon>
        <taxon>Cnidaria</taxon>
        <taxon>Anthozoa</taxon>
        <taxon>Hexacorallia</taxon>
        <taxon>Actiniaria</taxon>
        <taxon>Aiptasiidae</taxon>
        <taxon>Exaiptasia</taxon>
    </lineage>
</organism>
<dbReference type="SUPFAM" id="SSF49354">
    <property type="entry name" value="PapD-like"/>
    <property type="match status" value="1"/>
</dbReference>
<dbReference type="OMA" id="QKIDMME"/>
<feature type="coiled-coil region" evidence="7">
    <location>
        <begin position="195"/>
        <end position="222"/>
    </location>
</feature>
<feature type="domain" description="MSP" evidence="10">
    <location>
        <begin position="7"/>
        <end position="125"/>
    </location>
</feature>
<dbReference type="PIRSF" id="PIRSF019693">
    <property type="entry name" value="VAMP-associated"/>
    <property type="match status" value="1"/>
</dbReference>
<dbReference type="RefSeq" id="XP_020892996.1">
    <property type="nucleotide sequence ID" value="XM_021037337.2"/>
</dbReference>